<protein>
    <recommendedName>
        <fullName evidence="1">Enoyl reductase (ER) domain-containing protein</fullName>
    </recommendedName>
</protein>
<dbReference type="PANTHER" id="PTHR45348:SF2">
    <property type="entry name" value="ZINC-TYPE ALCOHOL DEHYDROGENASE-LIKE PROTEIN C2E1P3.01"/>
    <property type="match status" value="1"/>
</dbReference>
<dbReference type="AlphaFoldDB" id="A0A875RYJ4"/>
<dbReference type="OrthoDB" id="9992527at2759"/>
<dbReference type="KEGG" id="bnn:FOA43_001932"/>
<evidence type="ECO:0000259" key="1">
    <source>
        <dbReference type="SMART" id="SM00829"/>
    </source>
</evidence>
<sequence>MSSLPATHKAVVFTGSTENRKLVEIIDTATIYPPPANKLLVKVKAFALNPTDWKHIIAQLGEKGDILGTDSSGEVVAVGSDVKGFEVGDNVSSFTHGGYKADPTGGSFQDYAIVDPKTTIKYTKKLSRATATLASKVRSFEGAASITLGLATVGMSFQHSMKLTLNPTANKGKYILIWGGATATGILAVQVAKKLYGLTVIVAASKKHHAWLRRHGADYAFDYHDADVVEQIRKVTDDKLTFALDTVAIPESYNPAYKCLSHSEPAVLDNLLDMSEDTLENPPKRDNVKLTQTLSYLLLGDQVLNGVEVLGSKDIDNDHATYWKAAQKAVNDGIILHAPLTILHGGYNAVEEGFSVLRNGDVSGEKLIIIPEETN</sequence>
<accession>A0A875RYJ4</accession>
<dbReference type="PANTHER" id="PTHR45348">
    <property type="entry name" value="HYPOTHETICAL OXIDOREDUCTASE (EUROFUNG)"/>
    <property type="match status" value="1"/>
</dbReference>
<dbReference type="GeneID" id="62195333"/>
<dbReference type="CDD" id="cd08249">
    <property type="entry name" value="enoyl_reductase_like"/>
    <property type="match status" value="1"/>
</dbReference>
<dbReference type="EMBL" id="CP064812">
    <property type="protein sequence ID" value="QPG74601.1"/>
    <property type="molecule type" value="Genomic_DNA"/>
</dbReference>
<dbReference type="SMART" id="SM00829">
    <property type="entry name" value="PKS_ER"/>
    <property type="match status" value="1"/>
</dbReference>
<dbReference type="RefSeq" id="XP_038778166.1">
    <property type="nucleotide sequence ID" value="XM_038922238.1"/>
</dbReference>
<name>A0A875RYJ4_EENNA</name>
<dbReference type="InterPro" id="IPR020843">
    <property type="entry name" value="ER"/>
</dbReference>
<dbReference type="GO" id="GO:0016651">
    <property type="term" value="F:oxidoreductase activity, acting on NAD(P)H"/>
    <property type="evidence" value="ECO:0007669"/>
    <property type="project" value="InterPro"/>
</dbReference>
<dbReference type="InterPro" id="IPR013149">
    <property type="entry name" value="ADH-like_C"/>
</dbReference>
<evidence type="ECO:0000313" key="2">
    <source>
        <dbReference type="EMBL" id="QPG74601.1"/>
    </source>
</evidence>
<organism evidence="2 3">
    <name type="scientific">Eeniella nana</name>
    <name type="common">Yeast</name>
    <name type="synonym">Brettanomyces nanus</name>
    <dbReference type="NCBI Taxonomy" id="13502"/>
    <lineage>
        <taxon>Eukaryota</taxon>
        <taxon>Fungi</taxon>
        <taxon>Dikarya</taxon>
        <taxon>Ascomycota</taxon>
        <taxon>Saccharomycotina</taxon>
        <taxon>Pichiomycetes</taxon>
        <taxon>Pichiales</taxon>
        <taxon>Pichiaceae</taxon>
        <taxon>Brettanomyces</taxon>
    </lineage>
</organism>
<reference evidence="2" key="1">
    <citation type="submission" date="2020-10" db="EMBL/GenBank/DDBJ databases">
        <authorList>
            <person name="Roach M.J.R."/>
        </authorList>
    </citation>
    <scope>NUCLEOTIDE SEQUENCE</scope>
    <source>
        <strain evidence="2">CBS 1945</strain>
    </source>
</reference>
<dbReference type="Pfam" id="PF08240">
    <property type="entry name" value="ADH_N"/>
    <property type="match status" value="1"/>
</dbReference>
<dbReference type="Gene3D" id="3.90.180.10">
    <property type="entry name" value="Medium-chain alcohol dehydrogenases, catalytic domain"/>
    <property type="match status" value="1"/>
</dbReference>
<dbReference type="InterPro" id="IPR036291">
    <property type="entry name" value="NAD(P)-bd_dom_sf"/>
</dbReference>
<dbReference type="InterPro" id="IPR047122">
    <property type="entry name" value="Trans-enoyl_RdTase-like"/>
</dbReference>
<evidence type="ECO:0000313" key="3">
    <source>
        <dbReference type="Proteomes" id="UP000662931"/>
    </source>
</evidence>
<feature type="domain" description="Enoyl reductase (ER)" evidence="1">
    <location>
        <begin position="15"/>
        <end position="369"/>
    </location>
</feature>
<dbReference type="Gene3D" id="3.40.50.720">
    <property type="entry name" value="NAD(P)-binding Rossmann-like Domain"/>
    <property type="match status" value="1"/>
</dbReference>
<gene>
    <name evidence="2" type="ORF">FOA43_001932</name>
</gene>
<proteinExistence type="predicted"/>
<dbReference type="SUPFAM" id="SSF50129">
    <property type="entry name" value="GroES-like"/>
    <property type="match status" value="1"/>
</dbReference>
<keyword evidence="3" id="KW-1185">Reference proteome</keyword>
<dbReference type="SUPFAM" id="SSF51735">
    <property type="entry name" value="NAD(P)-binding Rossmann-fold domains"/>
    <property type="match status" value="1"/>
</dbReference>
<dbReference type="Pfam" id="PF00107">
    <property type="entry name" value="ADH_zinc_N"/>
    <property type="match status" value="1"/>
</dbReference>
<dbReference type="InterPro" id="IPR011032">
    <property type="entry name" value="GroES-like_sf"/>
</dbReference>
<dbReference type="InterPro" id="IPR013154">
    <property type="entry name" value="ADH-like_N"/>
</dbReference>
<dbReference type="Proteomes" id="UP000662931">
    <property type="component" value="Chromosome 1"/>
</dbReference>